<evidence type="ECO:0000313" key="2">
    <source>
        <dbReference type="EMBL" id="KAF5792868.1"/>
    </source>
</evidence>
<dbReference type="GO" id="GO:0009725">
    <property type="term" value="P:response to hormone"/>
    <property type="evidence" value="ECO:0007669"/>
    <property type="project" value="InterPro"/>
</dbReference>
<comment type="caution">
    <text evidence="2">The sequence shown here is derived from an EMBL/GenBank/DDBJ whole genome shotgun (WGS) entry which is preliminary data.</text>
</comment>
<evidence type="ECO:0000313" key="3">
    <source>
        <dbReference type="Proteomes" id="UP000215914"/>
    </source>
</evidence>
<organism evidence="2 3">
    <name type="scientific">Helianthus annuus</name>
    <name type="common">Common sunflower</name>
    <dbReference type="NCBI Taxonomy" id="4232"/>
    <lineage>
        <taxon>Eukaryota</taxon>
        <taxon>Viridiplantae</taxon>
        <taxon>Streptophyta</taxon>
        <taxon>Embryophyta</taxon>
        <taxon>Tracheophyta</taxon>
        <taxon>Spermatophyta</taxon>
        <taxon>Magnoliopsida</taxon>
        <taxon>eudicotyledons</taxon>
        <taxon>Gunneridae</taxon>
        <taxon>Pentapetalae</taxon>
        <taxon>asterids</taxon>
        <taxon>campanulids</taxon>
        <taxon>Asterales</taxon>
        <taxon>Asteraceae</taxon>
        <taxon>Asteroideae</taxon>
        <taxon>Heliantheae alliance</taxon>
        <taxon>Heliantheae</taxon>
        <taxon>Helianthus</taxon>
    </lineage>
</organism>
<dbReference type="AlphaFoldDB" id="A0A9K3IA09"/>
<feature type="domain" description="Auxin response factor" evidence="1">
    <location>
        <begin position="34"/>
        <end position="62"/>
    </location>
</feature>
<gene>
    <name evidence="2" type="ORF">HanXRQr2_Chr09g0410861</name>
</gene>
<name>A0A9K3IA09_HELAN</name>
<dbReference type="GO" id="GO:0003677">
    <property type="term" value="F:DNA binding"/>
    <property type="evidence" value="ECO:0007669"/>
    <property type="project" value="InterPro"/>
</dbReference>
<keyword evidence="3" id="KW-1185">Reference proteome</keyword>
<accession>A0A9K3IA09</accession>
<dbReference type="PANTHER" id="PTHR31384:SF1">
    <property type="entry name" value="AUXIN RESPONSE FACTOR 9"/>
    <property type="match status" value="1"/>
</dbReference>
<dbReference type="EMBL" id="MNCJ02000324">
    <property type="protein sequence ID" value="KAF5792868.1"/>
    <property type="molecule type" value="Genomic_DNA"/>
</dbReference>
<proteinExistence type="predicted"/>
<dbReference type="GO" id="GO:0006355">
    <property type="term" value="P:regulation of DNA-templated transcription"/>
    <property type="evidence" value="ECO:0007669"/>
    <property type="project" value="InterPro"/>
</dbReference>
<dbReference type="Pfam" id="PF06507">
    <property type="entry name" value="ARF_AD"/>
    <property type="match status" value="1"/>
</dbReference>
<dbReference type="InterPro" id="IPR010525">
    <property type="entry name" value="ARF_dom"/>
</dbReference>
<dbReference type="GO" id="GO:0005634">
    <property type="term" value="C:nucleus"/>
    <property type="evidence" value="ECO:0007669"/>
    <property type="project" value="InterPro"/>
</dbReference>
<protein>
    <submittedName>
        <fullName evidence="2">Auxin response factor</fullName>
    </submittedName>
</protein>
<reference evidence="2" key="1">
    <citation type="journal article" date="2017" name="Nature">
        <title>The sunflower genome provides insights into oil metabolism, flowering and Asterid evolution.</title>
        <authorList>
            <person name="Badouin H."/>
            <person name="Gouzy J."/>
            <person name="Grassa C.J."/>
            <person name="Murat F."/>
            <person name="Staton S.E."/>
            <person name="Cottret L."/>
            <person name="Lelandais-Briere C."/>
            <person name="Owens G.L."/>
            <person name="Carrere S."/>
            <person name="Mayjonade B."/>
            <person name="Legrand L."/>
            <person name="Gill N."/>
            <person name="Kane N.C."/>
            <person name="Bowers J.E."/>
            <person name="Hubner S."/>
            <person name="Bellec A."/>
            <person name="Berard A."/>
            <person name="Berges H."/>
            <person name="Blanchet N."/>
            <person name="Boniface M.C."/>
            <person name="Brunel D."/>
            <person name="Catrice O."/>
            <person name="Chaidir N."/>
            <person name="Claudel C."/>
            <person name="Donnadieu C."/>
            <person name="Faraut T."/>
            <person name="Fievet G."/>
            <person name="Helmstetter N."/>
            <person name="King M."/>
            <person name="Knapp S.J."/>
            <person name="Lai Z."/>
            <person name="Le Paslier M.C."/>
            <person name="Lippi Y."/>
            <person name="Lorenzon L."/>
            <person name="Mandel J.R."/>
            <person name="Marage G."/>
            <person name="Marchand G."/>
            <person name="Marquand E."/>
            <person name="Bret-Mestries E."/>
            <person name="Morien E."/>
            <person name="Nambeesan S."/>
            <person name="Nguyen T."/>
            <person name="Pegot-Espagnet P."/>
            <person name="Pouilly N."/>
            <person name="Raftis F."/>
            <person name="Sallet E."/>
            <person name="Schiex T."/>
            <person name="Thomas J."/>
            <person name="Vandecasteele C."/>
            <person name="Vares D."/>
            <person name="Vear F."/>
            <person name="Vautrin S."/>
            <person name="Crespi M."/>
            <person name="Mangin B."/>
            <person name="Burke J.M."/>
            <person name="Salse J."/>
            <person name="Munos S."/>
            <person name="Vincourt P."/>
            <person name="Rieseberg L.H."/>
            <person name="Langlade N.B."/>
        </authorList>
    </citation>
    <scope>NUCLEOTIDE SEQUENCE</scope>
    <source>
        <tissue evidence="2">Leaves</tissue>
    </source>
</reference>
<dbReference type="PANTHER" id="PTHR31384">
    <property type="entry name" value="AUXIN RESPONSE FACTOR 4-RELATED"/>
    <property type="match status" value="1"/>
</dbReference>
<reference evidence="2" key="2">
    <citation type="submission" date="2020-06" db="EMBL/GenBank/DDBJ databases">
        <title>Helianthus annuus Genome sequencing and assembly Release 2.</title>
        <authorList>
            <person name="Gouzy J."/>
            <person name="Langlade N."/>
            <person name="Munos S."/>
        </authorList>
    </citation>
    <scope>NUCLEOTIDE SEQUENCE</scope>
    <source>
        <tissue evidence="2">Leaves</tissue>
    </source>
</reference>
<dbReference type="InterPro" id="IPR044835">
    <property type="entry name" value="ARF_plant"/>
</dbReference>
<dbReference type="Gene3D" id="2.30.30.1040">
    <property type="match status" value="1"/>
</dbReference>
<sequence length="74" mass="8453">MPSSVISSHSMHLGVFATASHAVQTQARFTVYYKPRFTGTIVGVEDISPQWEDSKWRSLKVDKYLYNINYIINA</sequence>
<dbReference type="Proteomes" id="UP000215914">
    <property type="component" value="Unassembled WGS sequence"/>
</dbReference>
<evidence type="ECO:0000259" key="1">
    <source>
        <dbReference type="Pfam" id="PF06507"/>
    </source>
</evidence>
<dbReference type="Gramene" id="mRNA:HanXRQr2_Chr09g0410861">
    <property type="protein sequence ID" value="mRNA:HanXRQr2_Chr09g0410861"/>
    <property type="gene ID" value="HanXRQr2_Chr09g0410861"/>
</dbReference>